<dbReference type="GO" id="GO:0005765">
    <property type="term" value="C:lysosomal membrane"/>
    <property type="evidence" value="ECO:0007669"/>
    <property type="project" value="TreeGrafter"/>
</dbReference>
<evidence type="ECO:0000313" key="2">
    <source>
        <dbReference type="EMBL" id="KAJ0394927.1"/>
    </source>
</evidence>
<accession>A0AAD5LVJ9</accession>
<evidence type="ECO:0000313" key="3">
    <source>
        <dbReference type="Proteomes" id="UP001209570"/>
    </source>
</evidence>
<keyword evidence="3" id="KW-1185">Reference proteome</keyword>
<dbReference type="GO" id="GO:0010506">
    <property type="term" value="P:regulation of autophagy"/>
    <property type="evidence" value="ECO:0007669"/>
    <property type="project" value="InterPro"/>
</dbReference>
<dbReference type="Proteomes" id="UP001209570">
    <property type="component" value="Unassembled WGS sequence"/>
</dbReference>
<reference evidence="2" key="1">
    <citation type="submission" date="2021-12" db="EMBL/GenBank/DDBJ databases">
        <title>Prjna785345.</title>
        <authorList>
            <person name="Rujirawat T."/>
            <person name="Krajaejun T."/>
        </authorList>
    </citation>
    <scope>NUCLEOTIDE SEQUENCE</scope>
    <source>
        <strain evidence="2">Pi057C3</strain>
    </source>
</reference>
<dbReference type="AlphaFoldDB" id="A0AAD5LVJ9"/>
<dbReference type="PANTHER" id="PTHR12897">
    <property type="entry name" value="COLON CANCER-ASSOCIATED PROTEIN MIC1"/>
    <property type="match status" value="1"/>
</dbReference>
<sequence length="708" mass="77110">MMSDGHLFLSESCCAATAFDSRFVWYDAAHDSQLVFSQPAQSVLELALPPSGATATATQAVAAEAEAVAVPPPAATAGDTTLLYRGAAVREPLALLRLSVDRCFLAVQKSDVEVQVLCLATGESHWIVCKPTSGNRIVSDGLIWSTHAAGPQRSQDLFLITKLGIEQYRVSRKRRDCTLHRTIAVFVHTFWHSAAHGVLIVSTGARANELVPFQLCASNVEKLPRLVFSTPVRPRELFLASLYGELYAVYSDTRSMRLLLYLVGRAKVSCVRSLHVQLPPGTAVEFSVVDNLLVCHGIEFNVSLFFDVKCESELHEPFSHPLPISLGPPRGVSLGKAPSVDTSDPVRDEHRVDATTLLLQHPLREPDSHAGSHWRFVSPDLVQRVDGGHDLRRLRLNLVAVGRSCARHPEILPFLLRRGDMALAKTLALTLVRDRLSEHALPPAAVSALLGAIQTVSRSELEELATDSSATATSEDDDSSSLSVALRTKLFGSGRARVQDTALPTRNARGLALVLQHDVCRHQVVAAGHLSTYLCEYVRLLRHHEVPVETVTFLALAHAFLASHNAHKLCQLLHYHVPSDSVELAQLLLQHRLDEPALAQLALDMLTRLGTLAPLIVALLDLDDVDRAIATAWQFLGSPECDASIVSAAAFFDAMARCLRALPAPRSTLLLHQRLHTLVLFLRVWDPSSLVAPSSHMSPLAATSAIGL</sequence>
<protein>
    <recommendedName>
        <fullName evidence="1">Mic1 domain-containing protein</fullName>
    </recommendedName>
</protein>
<name>A0AAD5LVJ9_PYTIN</name>
<comment type="caution">
    <text evidence="2">The sequence shown here is derived from an EMBL/GenBank/DDBJ whole genome shotgun (WGS) entry which is preliminary data.</text>
</comment>
<dbReference type="InterPro" id="IPR009755">
    <property type="entry name" value="RMC1_C"/>
</dbReference>
<evidence type="ECO:0000259" key="1">
    <source>
        <dbReference type="Pfam" id="PF07035"/>
    </source>
</evidence>
<dbReference type="GO" id="GO:0035658">
    <property type="term" value="C:Mon1-Ccz1 complex"/>
    <property type="evidence" value="ECO:0007669"/>
    <property type="project" value="InterPro"/>
</dbReference>
<organism evidence="2 3">
    <name type="scientific">Pythium insidiosum</name>
    <name type="common">Pythiosis disease agent</name>
    <dbReference type="NCBI Taxonomy" id="114742"/>
    <lineage>
        <taxon>Eukaryota</taxon>
        <taxon>Sar</taxon>
        <taxon>Stramenopiles</taxon>
        <taxon>Oomycota</taxon>
        <taxon>Peronosporomycetes</taxon>
        <taxon>Pythiales</taxon>
        <taxon>Pythiaceae</taxon>
        <taxon>Pythium</taxon>
    </lineage>
</organism>
<dbReference type="GO" id="GO:0031902">
    <property type="term" value="C:late endosome membrane"/>
    <property type="evidence" value="ECO:0007669"/>
    <property type="project" value="TreeGrafter"/>
</dbReference>
<dbReference type="Pfam" id="PF07035">
    <property type="entry name" value="RMC1_C"/>
    <property type="match status" value="1"/>
</dbReference>
<feature type="domain" description="Mic1" evidence="1">
    <location>
        <begin position="529"/>
        <end position="628"/>
    </location>
</feature>
<proteinExistence type="predicted"/>
<gene>
    <name evidence="2" type="ORF">P43SY_003146</name>
</gene>
<dbReference type="PANTHER" id="PTHR12897:SF4">
    <property type="entry name" value="REGULATOR OF MON1-CCZ1 COMPLEX"/>
    <property type="match status" value="1"/>
</dbReference>
<dbReference type="InterPro" id="IPR040371">
    <property type="entry name" value="RMC1"/>
</dbReference>
<dbReference type="EMBL" id="JAKCXM010000374">
    <property type="protein sequence ID" value="KAJ0394927.1"/>
    <property type="molecule type" value="Genomic_DNA"/>
</dbReference>